<dbReference type="NCBIfam" id="TIGR03732">
    <property type="entry name" value="lanti_perm_MutE"/>
    <property type="match status" value="1"/>
</dbReference>
<proteinExistence type="predicted"/>
<evidence type="ECO:0000313" key="3">
    <source>
        <dbReference type="Proteomes" id="UP000050668"/>
    </source>
</evidence>
<dbReference type="RefSeq" id="WP_053583412.1">
    <property type="nucleotide sequence ID" value="NZ_LGRV01000003.1"/>
</dbReference>
<sequence>MNVYLKSEILKMKRTNIWKMTLVIPLLCSSLAVAFGFLGGPEILKFSIETIINHWGVLWLSVLIALTAGLLNNLEKKSTAFKTIVGLPIDLKRKEISRILLIAWLAILASVCLIAVMLVTSLIIKTSPYLVSLIDCVLAILVTLITTLWQIPLCLWLSRKTNLFTTLLINCLLNLNLGTFYAATEHWWSVPWAWSQRVQMPLNHLHSNGIPLSPESELLSSSVIPIAIFFSILLFFLITFLTTTSFAKQEVR</sequence>
<feature type="transmembrane region" description="Helical" evidence="1">
    <location>
        <begin position="99"/>
        <end position="124"/>
    </location>
</feature>
<feature type="transmembrane region" description="Helical" evidence="1">
    <location>
        <begin position="130"/>
        <end position="151"/>
    </location>
</feature>
<dbReference type="InterPro" id="IPR021205">
    <property type="entry name" value="Lanti_perm_SpaE/MutE/EpiE-like"/>
</dbReference>
<evidence type="ECO:0000256" key="1">
    <source>
        <dbReference type="SAM" id="Phobius"/>
    </source>
</evidence>
<evidence type="ECO:0008006" key="4">
    <source>
        <dbReference type="Google" id="ProtNLM"/>
    </source>
</evidence>
<keyword evidence="1" id="KW-0472">Membrane</keyword>
<evidence type="ECO:0000313" key="2">
    <source>
        <dbReference type="EMBL" id="KOS68577.1"/>
    </source>
</evidence>
<comment type="caution">
    <text evidence="2">The sequence shown here is derived from an EMBL/GenBank/DDBJ whole genome shotgun (WGS) entry which is preliminary data.</text>
</comment>
<dbReference type="Pfam" id="PF12730">
    <property type="entry name" value="ABC2_membrane_4"/>
    <property type="match status" value="1"/>
</dbReference>
<reference evidence="3" key="1">
    <citation type="submission" date="2015-07" db="EMBL/GenBank/DDBJ databases">
        <title>Fjat-14205 dsm 2895.</title>
        <authorList>
            <person name="Liu B."/>
            <person name="Wang J."/>
            <person name="Zhu Y."/>
            <person name="Liu G."/>
            <person name="Chen Q."/>
            <person name="Chen Z."/>
            <person name="Lan J."/>
            <person name="Che J."/>
            <person name="Ge C."/>
            <person name="Shi H."/>
            <person name="Pan Z."/>
            <person name="Liu X."/>
        </authorList>
    </citation>
    <scope>NUCLEOTIDE SEQUENCE [LARGE SCALE GENOMIC DNA]</scope>
    <source>
        <strain evidence="3">DSM 25560</strain>
    </source>
</reference>
<gene>
    <name evidence="2" type="ORF">AEA09_08450</name>
</gene>
<feature type="transmembrane region" description="Helical" evidence="1">
    <location>
        <begin position="223"/>
        <end position="247"/>
    </location>
</feature>
<feature type="transmembrane region" description="Helical" evidence="1">
    <location>
        <begin position="163"/>
        <end position="183"/>
    </location>
</feature>
<dbReference type="CDD" id="cd21807">
    <property type="entry name" value="ABC-2_lan_permease_MutE_EpiE-like"/>
    <property type="match status" value="1"/>
</dbReference>
<keyword evidence="3" id="KW-1185">Reference proteome</keyword>
<keyword evidence="1" id="KW-1133">Transmembrane helix</keyword>
<feature type="transmembrane region" description="Helical" evidence="1">
    <location>
        <begin position="20"/>
        <end position="39"/>
    </location>
</feature>
<accession>A0ABR5K1I2</accession>
<dbReference type="EMBL" id="LGRV01000003">
    <property type="protein sequence ID" value="KOS68577.1"/>
    <property type="molecule type" value="Genomic_DNA"/>
</dbReference>
<keyword evidence="1" id="KW-0812">Transmembrane</keyword>
<name>A0ABR5K1I2_9BACI</name>
<dbReference type="Proteomes" id="UP000050668">
    <property type="component" value="Unassembled WGS sequence"/>
</dbReference>
<protein>
    <recommendedName>
        <fullName evidence="4">Lantibiotic immunity ABC transporter MutE/EpiE family permease subunit</fullName>
    </recommendedName>
</protein>
<organism evidence="2 3">
    <name type="scientific">Lysinibacillus contaminans</name>
    <dbReference type="NCBI Taxonomy" id="1293441"/>
    <lineage>
        <taxon>Bacteria</taxon>
        <taxon>Bacillati</taxon>
        <taxon>Bacillota</taxon>
        <taxon>Bacilli</taxon>
        <taxon>Bacillales</taxon>
        <taxon>Bacillaceae</taxon>
        <taxon>Lysinibacillus</taxon>
    </lineage>
</organism>
<feature type="transmembrane region" description="Helical" evidence="1">
    <location>
        <begin position="51"/>
        <end position="71"/>
    </location>
</feature>